<feature type="region of interest" description="Disordered" evidence="1">
    <location>
        <begin position="57"/>
        <end position="90"/>
    </location>
</feature>
<name>A0A2W5KHN9_9GAMM</name>
<sequence length="90" mass="9700">MPIALPTSSLLRASIGRCATQRVEFATTRASAGRMPSRAASRRTAFVATIADFEPRRPAASRSSLVPPTPHRPIPLVDRLHRPLGEVTDG</sequence>
<comment type="caution">
    <text evidence="2">The sequence shown here is derived from an EMBL/GenBank/DDBJ whole genome shotgun (WGS) entry which is preliminary data.</text>
</comment>
<protein>
    <submittedName>
        <fullName evidence="2">Uncharacterized protein</fullName>
    </submittedName>
</protein>
<evidence type="ECO:0000313" key="3">
    <source>
        <dbReference type="Proteomes" id="UP000249046"/>
    </source>
</evidence>
<accession>A0A2W5KHN9</accession>
<dbReference type="AlphaFoldDB" id="A0A2W5KHN9"/>
<evidence type="ECO:0000256" key="1">
    <source>
        <dbReference type="SAM" id="MobiDB-lite"/>
    </source>
</evidence>
<dbReference type="Proteomes" id="UP000249046">
    <property type="component" value="Unassembled WGS sequence"/>
</dbReference>
<organism evidence="2 3">
    <name type="scientific">Rhodanobacter denitrificans</name>
    <dbReference type="NCBI Taxonomy" id="666685"/>
    <lineage>
        <taxon>Bacteria</taxon>
        <taxon>Pseudomonadati</taxon>
        <taxon>Pseudomonadota</taxon>
        <taxon>Gammaproteobacteria</taxon>
        <taxon>Lysobacterales</taxon>
        <taxon>Rhodanobacteraceae</taxon>
        <taxon>Rhodanobacter</taxon>
    </lineage>
</organism>
<dbReference type="EMBL" id="QFPO01000005">
    <property type="protein sequence ID" value="PZQ16461.1"/>
    <property type="molecule type" value="Genomic_DNA"/>
</dbReference>
<evidence type="ECO:0000313" key="2">
    <source>
        <dbReference type="EMBL" id="PZQ16461.1"/>
    </source>
</evidence>
<proteinExistence type="predicted"/>
<reference evidence="2 3" key="1">
    <citation type="submission" date="2017-08" db="EMBL/GenBank/DDBJ databases">
        <title>Infants hospitalized years apart are colonized by the same room-sourced microbial strains.</title>
        <authorList>
            <person name="Brooks B."/>
            <person name="Olm M.R."/>
            <person name="Firek B.A."/>
            <person name="Baker R."/>
            <person name="Thomas B.C."/>
            <person name="Morowitz M.J."/>
            <person name="Banfield J.F."/>
        </authorList>
    </citation>
    <scope>NUCLEOTIDE SEQUENCE [LARGE SCALE GENOMIC DNA]</scope>
    <source>
        <strain evidence="2">S2_005_003_R2_42</strain>
    </source>
</reference>
<gene>
    <name evidence="2" type="ORF">DI564_07470</name>
</gene>